<organism evidence="2 3">
    <name type="scientific">Stackebrandtia nassauensis (strain DSM 44728 / CIP 108903 / NRRL B-16338 / NBRC 102104 / LLR-40K-21)</name>
    <dbReference type="NCBI Taxonomy" id="446470"/>
    <lineage>
        <taxon>Bacteria</taxon>
        <taxon>Bacillati</taxon>
        <taxon>Actinomycetota</taxon>
        <taxon>Actinomycetes</taxon>
        <taxon>Glycomycetales</taxon>
        <taxon>Glycomycetaceae</taxon>
        <taxon>Stackebrandtia</taxon>
    </lineage>
</organism>
<accession>D3QAV5</accession>
<name>D3QAV5_STANL</name>
<evidence type="ECO:0000313" key="3">
    <source>
        <dbReference type="Proteomes" id="UP000000844"/>
    </source>
</evidence>
<dbReference type="HOGENOM" id="CLU_847061_0_0_11"/>
<feature type="chain" id="PRO_5003048379" evidence="1">
    <location>
        <begin position="31"/>
        <end position="328"/>
    </location>
</feature>
<dbReference type="EMBL" id="CP001778">
    <property type="protein sequence ID" value="ADD44751.1"/>
    <property type="molecule type" value="Genomic_DNA"/>
</dbReference>
<evidence type="ECO:0000256" key="1">
    <source>
        <dbReference type="SAM" id="SignalP"/>
    </source>
</evidence>
<dbReference type="KEGG" id="sna:Snas_5116"/>
<evidence type="ECO:0000313" key="2">
    <source>
        <dbReference type="EMBL" id="ADD44751.1"/>
    </source>
</evidence>
<sequence>MSRLRRIAMWAVPGLAVALTTAAFVLPANAEPTVDRDKLTTAQKLKLDNAWVDPSADLQFGTEPLASVRTAAEAAVPGASCQISVDAAVALSIAMTWPETAPSGEPPSPMTLSRYDTQPTLGDPEGRAPGLWFHPGIGMWQMDSAGLGTDYTAGEAMNVEYTAGRAVPGILASYCDSLNGGASEASARRAAWQPWVACWEGACEDTYQRALAGVVTVDGVTNLGGAEPRECEFGGVKVECLFVNAANAQGANWWADPAGGRSPVAAPFYVYRLTEGDAVTEIRYWLAADSGAATDVQAARPFGGNARDSLTWSAGAGLCDMTTDRGTC</sequence>
<dbReference type="RefSeq" id="WP_013020322.1">
    <property type="nucleotide sequence ID" value="NC_013947.1"/>
</dbReference>
<gene>
    <name evidence="2" type="ordered locus">Snas_5116</name>
</gene>
<dbReference type="Proteomes" id="UP000000844">
    <property type="component" value="Chromosome"/>
</dbReference>
<keyword evidence="3" id="KW-1185">Reference proteome</keyword>
<proteinExistence type="predicted"/>
<reference evidence="2 3" key="1">
    <citation type="journal article" date="2009" name="Stand. Genomic Sci.">
        <title>Complete genome sequence of Stackebrandtia nassauensis type strain (LLR-40K-21).</title>
        <authorList>
            <person name="Munk C."/>
            <person name="Lapidus A."/>
            <person name="Copeland A."/>
            <person name="Jando M."/>
            <person name="Mayilraj S."/>
            <person name="Glavina Del Rio T."/>
            <person name="Nolan M."/>
            <person name="Chen F."/>
            <person name="Lucas S."/>
            <person name="Tice H."/>
            <person name="Cheng J.F."/>
            <person name="Han C."/>
            <person name="Detter J.C."/>
            <person name="Bruce D."/>
            <person name="Goodwin L."/>
            <person name="Chain P."/>
            <person name="Pitluck S."/>
            <person name="Goker M."/>
            <person name="Ovchinikova G."/>
            <person name="Pati A."/>
            <person name="Ivanova N."/>
            <person name="Mavromatis K."/>
            <person name="Chen A."/>
            <person name="Palaniappan K."/>
            <person name="Land M."/>
            <person name="Hauser L."/>
            <person name="Chang Y.J."/>
            <person name="Jeffries C.D."/>
            <person name="Bristow J."/>
            <person name="Eisen J.A."/>
            <person name="Markowitz V."/>
            <person name="Hugenholtz P."/>
            <person name="Kyrpides N.C."/>
            <person name="Klenk H.P."/>
        </authorList>
    </citation>
    <scope>NUCLEOTIDE SEQUENCE [LARGE SCALE GENOMIC DNA]</scope>
    <source>
        <strain evidence="3">DSM 44728 / CIP 108903 / NRRL B-16338 / NBRC 102104 / LLR-40K-21</strain>
    </source>
</reference>
<protein>
    <submittedName>
        <fullName evidence="2">Uncharacterized protein</fullName>
    </submittedName>
</protein>
<dbReference type="AlphaFoldDB" id="D3QAV5"/>
<feature type="signal peptide" evidence="1">
    <location>
        <begin position="1"/>
        <end position="30"/>
    </location>
</feature>
<dbReference type="eggNOG" id="ENOG5032Y6Y">
    <property type="taxonomic scope" value="Bacteria"/>
</dbReference>
<keyword evidence="1" id="KW-0732">Signal</keyword>